<evidence type="ECO:0000256" key="9">
    <source>
        <dbReference type="ARBA" id="ARBA00023212"/>
    </source>
</evidence>
<dbReference type="GO" id="GO:0005794">
    <property type="term" value="C:Golgi apparatus"/>
    <property type="evidence" value="ECO:0007669"/>
    <property type="project" value="TreeGrafter"/>
</dbReference>
<evidence type="ECO:0000313" key="15">
    <source>
        <dbReference type="Proteomes" id="UP001431209"/>
    </source>
</evidence>
<dbReference type="GO" id="GO:0008017">
    <property type="term" value="F:microtubule binding"/>
    <property type="evidence" value="ECO:0007669"/>
    <property type="project" value="InterPro"/>
</dbReference>
<dbReference type="Proteomes" id="UP001431209">
    <property type="component" value="Unassembled WGS sequence"/>
</dbReference>
<name>A0AAW2YJJ5_9EUKA</name>
<protein>
    <submittedName>
        <fullName evidence="14">GAS8</fullName>
    </submittedName>
</protein>
<comment type="similarity">
    <text evidence="3">Belongs to the DRC4 family.</text>
</comment>
<keyword evidence="5" id="KW-0493">Microtubule</keyword>
<accession>A0AAW2YJJ5</accession>
<keyword evidence="15" id="KW-1185">Reference proteome</keyword>
<keyword evidence="8" id="KW-0969">Cilium</keyword>
<keyword evidence="10" id="KW-0966">Cell projection</keyword>
<dbReference type="PANTHER" id="PTHR31543">
    <property type="entry name" value="DYNEIN REGULATORY COMPLEX SUBUNIT 4"/>
    <property type="match status" value="1"/>
</dbReference>
<feature type="coiled-coil region" evidence="11">
    <location>
        <begin position="275"/>
        <end position="422"/>
    </location>
</feature>
<dbReference type="GO" id="GO:0031514">
    <property type="term" value="C:motile cilium"/>
    <property type="evidence" value="ECO:0007669"/>
    <property type="project" value="UniProtKB-SubCell"/>
</dbReference>
<keyword evidence="6" id="KW-0282">Flagellum</keyword>
<dbReference type="GO" id="GO:0048870">
    <property type="term" value="P:cell motility"/>
    <property type="evidence" value="ECO:0007669"/>
    <property type="project" value="InterPro"/>
</dbReference>
<evidence type="ECO:0000256" key="8">
    <source>
        <dbReference type="ARBA" id="ARBA00023069"/>
    </source>
</evidence>
<dbReference type="AlphaFoldDB" id="A0AAW2YJJ5"/>
<evidence type="ECO:0000256" key="11">
    <source>
        <dbReference type="SAM" id="Coils"/>
    </source>
</evidence>
<sequence length="462" mass="54924">MPPRAAPKSKKDEQKEVAVEVQPAASMEETQAQLQKEKQLRNYFQLERDRVNNYWEISKKEQENCRAELRNKDREMEEMEERHQVELKVYKQKVRHLLYEQKITLDRLKIESENALKMQADEFKQKQMQLKADKRNLKREKKMMELAHEETIKALKLEQDKNITYERDGFSRQLKEVQLKYDVKMKKLREDLEHRSKKESEEIEERKNTHIRELMKKHESSFNEIRSYYNSITTNNLVLIKALKDEVSAMKKSESKNEKLMFEIAEDNKRLSEPLVAALAEVKQLRHELANYNKDKLSLKEAKKRLAQFEDQVKNLKWEHEILEQSHNQVQIERDDLHNKFQNTVADVHQKTTYKNQILQTKIQALNETIEKKDAQLREIMKVSKLDENTLSNVTGTMEDVVEEKNKQIRDLQYDCEKLKKAHNDLVRTISDKMKQYGIPTEELGMRTVFHTNTTSAPAGLV</sequence>
<gene>
    <name evidence="14" type="ORF">AKO1_004213</name>
</gene>
<evidence type="ECO:0000256" key="5">
    <source>
        <dbReference type="ARBA" id="ARBA00022701"/>
    </source>
</evidence>
<keyword evidence="7 11" id="KW-0175">Coiled coil</keyword>
<evidence type="ECO:0000256" key="7">
    <source>
        <dbReference type="ARBA" id="ARBA00023054"/>
    </source>
</evidence>
<evidence type="ECO:0000313" key="14">
    <source>
        <dbReference type="EMBL" id="KAL0476257.1"/>
    </source>
</evidence>
<evidence type="ECO:0000256" key="6">
    <source>
        <dbReference type="ARBA" id="ARBA00022846"/>
    </source>
</evidence>
<organism evidence="14 15">
    <name type="scientific">Acrasis kona</name>
    <dbReference type="NCBI Taxonomy" id="1008807"/>
    <lineage>
        <taxon>Eukaryota</taxon>
        <taxon>Discoba</taxon>
        <taxon>Heterolobosea</taxon>
        <taxon>Tetramitia</taxon>
        <taxon>Eutetramitia</taxon>
        <taxon>Acrasidae</taxon>
        <taxon>Acrasis</taxon>
    </lineage>
</organism>
<feature type="domain" description="Growth arrest-specific protein 8" evidence="13">
    <location>
        <begin position="213"/>
        <end position="412"/>
    </location>
</feature>
<keyword evidence="4" id="KW-0963">Cytoplasm</keyword>
<evidence type="ECO:0000256" key="10">
    <source>
        <dbReference type="ARBA" id="ARBA00023273"/>
    </source>
</evidence>
<proteinExistence type="inferred from homology"/>
<feature type="region of interest" description="Disordered" evidence="12">
    <location>
        <begin position="1"/>
        <end position="24"/>
    </location>
</feature>
<dbReference type="InterPro" id="IPR025593">
    <property type="entry name" value="GAS8_dom"/>
</dbReference>
<feature type="compositionally biased region" description="Basic and acidic residues" evidence="12">
    <location>
        <begin position="9"/>
        <end position="18"/>
    </location>
</feature>
<dbReference type="GO" id="GO:0031267">
    <property type="term" value="F:small GTPase binding"/>
    <property type="evidence" value="ECO:0007669"/>
    <property type="project" value="InterPro"/>
</dbReference>
<evidence type="ECO:0000256" key="4">
    <source>
        <dbReference type="ARBA" id="ARBA00022490"/>
    </source>
</evidence>
<dbReference type="EMBL" id="JAOPGA020000001">
    <property type="protein sequence ID" value="KAL0476257.1"/>
    <property type="molecule type" value="Genomic_DNA"/>
</dbReference>
<evidence type="ECO:0000259" key="13">
    <source>
        <dbReference type="Pfam" id="PF13851"/>
    </source>
</evidence>
<comment type="caution">
    <text evidence="14">The sequence shown here is derived from an EMBL/GenBank/DDBJ whole genome shotgun (WGS) entry which is preliminary data.</text>
</comment>
<reference evidence="14 15" key="1">
    <citation type="submission" date="2024-03" db="EMBL/GenBank/DDBJ databases">
        <title>The Acrasis kona genome and developmental transcriptomes reveal deep origins of eukaryotic multicellular pathways.</title>
        <authorList>
            <person name="Sheikh S."/>
            <person name="Fu C.-J."/>
            <person name="Brown M.W."/>
            <person name="Baldauf S.L."/>
        </authorList>
    </citation>
    <scope>NUCLEOTIDE SEQUENCE [LARGE SCALE GENOMIC DNA]</scope>
    <source>
        <strain evidence="14 15">ATCC MYA-3509</strain>
    </source>
</reference>
<dbReference type="Pfam" id="PF13851">
    <property type="entry name" value="GAS"/>
    <property type="match status" value="1"/>
</dbReference>
<evidence type="ECO:0000256" key="3">
    <source>
        <dbReference type="ARBA" id="ARBA00009859"/>
    </source>
</evidence>
<keyword evidence="9" id="KW-0206">Cytoskeleton</keyword>
<dbReference type="GO" id="GO:0005874">
    <property type="term" value="C:microtubule"/>
    <property type="evidence" value="ECO:0007669"/>
    <property type="project" value="UniProtKB-KW"/>
</dbReference>
<evidence type="ECO:0000256" key="1">
    <source>
        <dbReference type="ARBA" id="ARBA00004230"/>
    </source>
</evidence>
<dbReference type="PANTHER" id="PTHR31543:SF0">
    <property type="entry name" value="DYNEIN REGULATORY COMPLEX SUBUNIT 4"/>
    <property type="match status" value="1"/>
</dbReference>
<evidence type="ECO:0000256" key="2">
    <source>
        <dbReference type="ARBA" id="ARBA00004245"/>
    </source>
</evidence>
<evidence type="ECO:0000256" key="12">
    <source>
        <dbReference type="SAM" id="MobiDB-lite"/>
    </source>
</evidence>
<feature type="coiled-coil region" evidence="11">
    <location>
        <begin position="120"/>
        <end position="150"/>
    </location>
</feature>
<dbReference type="InterPro" id="IPR039308">
    <property type="entry name" value="GAS8"/>
</dbReference>
<comment type="subcellular location">
    <subcellularLocation>
        <location evidence="1">Cell projection</location>
        <location evidence="1">Cilium</location>
        <location evidence="1">Flagellum</location>
    </subcellularLocation>
    <subcellularLocation>
        <location evidence="2">Cytoplasm</location>
        <location evidence="2">Cytoskeleton</location>
    </subcellularLocation>
</comment>